<proteinExistence type="predicted"/>
<name>A0A0C9VTU8_SPHS4</name>
<evidence type="ECO:0000313" key="2">
    <source>
        <dbReference type="Proteomes" id="UP000054279"/>
    </source>
</evidence>
<protein>
    <submittedName>
        <fullName evidence="1">Uncharacterized protein</fullName>
    </submittedName>
</protein>
<feature type="non-terminal residue" evidence="1">
    <location>
        <position position="1"/>
    </location>
</feature>
<reference evidence="1 2" key="1">
    <citation type="submission" date="2014-06" db="EMBL/GenBank/DDBJ databases">
        <title>Evolutionary Origins and Diversification of the Mycorrhizal Mutualists.</title>
        <authorList>
            <consortium name="DOE Joint Genome Institute"/>
            <consortium name="Mycorrhizal Genomics Consortium"/>
            <person name="Kohler A."/>
            <person name="Kuo A."/>
            <person name="Nagy L.G."/>
            <person name="Floudas D."/>
            <person name="Copeland A."/>
            <person name="Barry K.W."/>
            <person name="Cichocki N."/>
            <person name="Veneault-Fourrey C."/>
            <person name="LaButti K."/>
            <person name="Lindquist E.A."/>
            <person name="Lipzen A."/>
            <person name="Lundell T."/>
            <person name="Morin E."/>
            <person name="Murat C."/>
            <person name="Riley R."/>
            <person name="Ohm R."/>
            <person name="Sun H."/>
            <person name="Tunlid A."/>
            <person name="Henrissat B."/>
            <person name="Grigoriev I.V."/>
            <person name="Hibbett D.S."/>
            <person name="Martin F."/>
        </authorList>
    </citation>
    <scope>NUCLEOTIDE SEQUENCE [LARGE SCALE GENOMIC DNA]</scope>
    <source>
        <strain evidence="1 2">SS14</strain>
    </source>
</reference>
<gene>
    <name evidence="1" type="ORF">M422DRAFT_145820</name>
</gene>
<organism evidence="1 2">
    <name type="scientific">Sphaerobolus stellatus (strain SS14)</name>
    <dbReference type="NCBI Taxonomy" id="990650"/>
    <lineage>
        <taxon>Eukaryota</taxon>
        <taxon>Fungi</taxon>
        <taxon>Dikarya</taxon>
        <taxon>Basidiomycota</taxon>
        <taxon>Agaricomycotina</taxon>
        <taxon>Agaricomycetes</taxon>
        <taxon>Phallomycetidae</taxon>
        <taxon>Geastrales</taxon>
        <taxon>Sphaerobolaceae</taxon>
        <taxon>Sphaerobolus</taxon>
    </lineage>
</organism>
<dbReference type="AlphaFoldDB" id="A0A0C9VTU8"/>
<feature type="non-terminal residue" evidence="1">
    <location>
        <position position="89"/>
    </location>
</feature>
<accession>A0A0C9VTU8</accession>
<dbReference type="EMBL" id="KN837136">
    <property type="protein sequence ID" value="KIJ41591.1"/>
    <property type="molecule type" value="Genomic_DNA"/>
</dbReference>
<keyword evidence="2" id="KW-1185">Reference proteome</keyword>
<sequence>CKYCGVSLLTGERHGGFCCGPNGKFADAITPLPELPVEFEWLTRQNNISSLSRILNLLFSFASLETTHAFPKFQGPQGFFAIQGRVYHR</sequence>
<dbReference type="OrthoDB" id="3366231at2759"/>
<evidence type="ECO:0000313" key="1">
    <source>
        <dbReference type="EMBL" id="KIJ41591.1"/>
    </source>
</evidence>
<dbReference type="HOGENOM" id="CLU_160877_0_0_1"/>
<dbReference type="Proteomes" id="UP000054279">
    <property type="component" value="Unassembled WGS sequence"/>
</dbReference>